<dbReference type="GO" id="GO:0005886">
    <property type="term" value="C:plasma membrane"/>
    <property type="evidence" value="ECO:0007669"/>
    <property type="project" value="UniProtKB-SubCell"/>
</dbReference>
<dbReference type="EMBL" id="JACHEG010000021">
    <property type="protein sequence ID" value="MBB6166376.1"/>
    <property type="molecule type" value="Genomic_DNA"/>
</dbReference>
<keyword evidence="3" id="KW-1003">Cell membrane</keyword>
<evidence type="ECO:0000256" key="1">
    <source>
        <dbReference type="ARBA" id="ARBA00004651"/>
    </source>
</evidence>
<evidence type="ECO:0000259" key="8">
    <source>
        <dbReference type="Pfam" id="PF00482"/>
    </source>
</evidence>
<sequence length="401" mass="42815">MPDFAYVAFSKDGRKTKGKVDAGSLTDARRQLRALGLSVIELEAASERATVSRGDILGVFSAKLDYARLFSDLTVLLNAGLGIDQATRAVRDASHGRTRVALQALFDQLTSGMSPSAAFARMPAIPQDALALIVSGEKVARLPQVMALIGEELIRRQNQKKELIDALIYPAFLLVMMIFAIGVLSFVLVPSLQPIFESSGRETPIVLGILSGLRDLLIHPAVVVSCLAFVSISLAVTLLRPAQMKFLIGSIFLKLPLFGNVISRIALARYLQNLALLIENSVALPDALKTTADGCAIPSYRGKLHSVRDQVLSGKTVHDAFTSIDLMPASILSLIAIGDEVNRLGPVLAGASNAMQLDAQRTLQRATTLLTPIITIVLGALVGSLVISVMSALLSINELSL</sequence>
<keyword evidence="5 7" id="KW-1133">Transmembrane helix</keyword>
<dbReference type="Pfam" id="PF00482">
    <property type="entry name" value="T2SSF"/>
    <property type="match status" value="2"/>
</dbReference>
<evidence type="ECO:0000313" key="9">
    <source>
        <dbReference type="EMBL" id="MBB6166376.1"/>
    </source>
</evidence>
<keyword evidence="4 7" id="KW-0812">Transmembrane</keyword>
<comment type="subcellular location">
    <subcellularLocation>
        <location evidence="1">Cell membrane</location>
        <topology evidence="1">Multi-pass membrane protein</topology>
    </subcellularLocation>
</comment>
<dbReference type="PANTHER" id="PTHR30012">
    <property type="entry name" value="GENERAL SECRETION PATHWAY PROTEIN"/>
    <property type="match status" value="1"/>
</dbReference>
<feature type="transmembrane region" description="Helical" evidence="7">
    <location>
        <begin position="373"/>
        <end position="396"/>
    </location>
</feature>
<evidence type="ECO:0000313" key="10">
    <source>
        <dbReference type="Proteomes" id="UP000547879"/>
    </source>
</evidence>
<proteinExistence type="inferred from homology"/>
<organism evidence="9 10">
    <name type="scientific">Rhizobium wenxiniae</name>
    <dbReference type="NCBI Taxonomy" id="1737357"/>
    <lineage>
        <taxon>Bacteria</taxon>
        <taxon>Pseudomonadati</taxon>
        <taxon>Pseudomonadota</taxon>
        <taxon>Alphaproteobacteria</taxon>
        <taxon>Hyphomicrobiales</taxon>
        <taxon>Rhizobiaceae</taxon>
        <taxon>Rhizobium/Agrobacterium group</taxon>
        <taxon>Rhizobium</taxon>
    </lineage>
</organism>
<gene>
    <name evidence="9" type="ORF">HNQ72_006228</name>
</gene>
<keyword evidence="6 7" id="KW-0472">Membrane</keyword>
<dbReference type="RefSeq" id="WP_183998349.1">
    <property type="nucleotide sequence ID" value="NZ_BMHW01000025.1"/>
</dbReference>
<evidence type="ECO:0000256" key="6">
    <source>
        <dbReference type="ARBA" id="ARBA00023136"/>
    </source>
</evidence>
<evidence type="ECO:0000256" key="7">
    <source>
        <dbReference type="SAM" id="Phobius"/>
    </source>
</evidence>
<feature type="transmembrane region" description="Helical" evidence="7">
    <location>
        <begin position="246"/>
        <end position="267"/>
    </location>
</feature>
<comment type="similarity">
    <text evidence="2">Belongs to the GSP F family.</text>
</comment>
<dbReference type="InterPro" id="IPR018076">
    <property type="entry name" value="T2SS_GspF_dom"/>
</dbReference>
<reference evidence="9 10" key="1">
    <citation type="submission" date="2020-08" db="EMBL/GenBank/DDBJ databases">
        <title>Genomic Encyclopedia of Type Strains, Phase IV (KMG-IV): sequencing the most valuable type-strain genomes for metagenomic binning, comparative biology and taxonomic classification.</title>
        <authorList>
            <person name="Goeker M."/>
        </authorList>
    </citation>
    <scope>NUCLEOTIDE SEQUENCE [LARGE SCALE GENOMIC DNA]</scope>
    <source>
        <strain evidence="9 10">DSM 100734</strain>
    </source>
</reference>
<dbReference type="PANTHER" id="PTHR30012:SF0">
    <property type="entry name" value="TYPE II SECRETION SYSTEM PROTEIN F-RELATED"/>
    <property type="match status" value="1"/>
</dbReference>
<evidence type="ECO:0000256" key="2">
    <source>
        <dbReference type="ARBA" id="ARBA00005745"/>
    </source>
</evidence>
<dbReference type="AlphaFoldDB" id="A0A7X0D4C7"/>
<evidence type="ECO:0000256" key="3">
    <source>
        <dbReference type="ARBA" id="ARBA00022475"/>
    </source>
</evidence>
<name>A0A7X0D4C7_9HYPH</name>
<evidence type="ECO:0000256" key="4">
    <source>
        <dbReference type="ARBA" id="ARBA00022692"/>
    </source>
</evidence>
<feature type="domain" description="Type II secretion system protein GspF" evidence="8">
    <location>
        <begin position="72"/>
        <end position="190"/>
    </location>
</feature>
<dbReference type="Gene3D" id="1.20.81.30">
    <property type="entry name" value="Type II secretion system (T2SS), domain F"/>
    <property type="match status" value="2"/>
</dbReference>
<dbReference type="Proteomes" id="UP000547879">
    <property type="component" value="Unassembled WGS sequence"/>
</dbReference>
<dbReference type="InterPro" id="IPR003004">
    <property type="entry name" value="GspF/PilC"/>
</dbReference>
<evidence type="ECO:0000256" key="5">
    <source>
        <dbReference type="ARBA" id="ARBA00022989"/>
    </source>
</evidence>
<feature type="transmembrane region" description="Helical" evidence="7">
    <location>
        <begin position="217"/>
        <end position="239"/>
    </location>
</feature>
<comment type="caution">
    <text evidence="9">The sequence shown here is derived from an EMBL/GenBank/DDBJ whole genome shotgun (WGS) entry which is preliminary data.</text>
</comment>
<protein>
    <submittedName>
        <fullName evidence="9">General secretion pathway protein F</fullName>
    </submittedName>
</protein>
<feature type="domain" description="Type II secretion system protein GspF" evidence="8">
    <location>
        <begin position="271"/>
        <end position="390"/>
    </location>
</feature>
<keyword evidence="10" id="KW-1185">Reference proteome</keyword>
<accession>A0A7X0D4C7</accession>
<dbReference type="InterPro" id="IPR042094">
    <property type="entry name" value="T2SS_GspF_sf"/>
</dbReference>
<feature type="transmembrane region" description="Helical" evidence="7">
    <location>
        <begin position="166"/>
        <end position="189"/>
    </location>
</feature>